<feature type="transmembrane region" description="Helical" evidence="6">
    <location>
        <begin position="216"/>
        <end position="235"/>
    </location>
</feature>
<proteinExistence type="inferred from homology"/>
<evidence type="ECO:0000256" key="1">
    <source>
        <dbReference type="ARBA" id="ARBA00004141"/>
    </source>
</evidence>
<dbReference type="RefSeq" id="WP_377057877.1">
    <property type="nucleotide sequence ID" value="NZ_JBHLUU010000025.1"/>
</dbReference>
<feature type="transmembrane region" description="Helical" evidence="6">
    <location>
        <begin position="97"/>
        <end position="116"/>
    </location>
</feature>
<keyword evidence="3 6" id="KW-0812">Transmembrane</keyword>
<feature type="transmembrane region" description="Helical" evidence="6">
    <location>
        <begin position="241"/>
        <end position="259"/>
    </location>
</feature>
<keyword evidence="6" id="KW-1003">Cell membrane</keyword>
<evidence type="ECO:0000256" key="6">
    <source>
        <dbReference type="RuleBase" id="RU363041"/>
    </source>
</evidence>
<comment type="similarity">
    <text evidence="2 6">Belongs to the 4-toluene sulfonate uptake permease (TSUP) (TC 2.A.102) family.</text>
</comment>
<evidence type="ECO:0000256" key="3">
    <source>
        <dbReference type="ARBA" id="ARBA00022692"/>
    </source>
</evidence>
<evidence type="ECO:0000313" key="7">
    <source>
        <dbReference type="EMBL" id="MFC0475293.1"/>
    </source>
</evidence>
<dbReference type="Pfam" id="PF01925">
    <property type="entry name" value="TauE"/>
    <property type="match status" value="1"/>
</dbReference>
<dbReference type="InterPro" id="IPR002781">
    <property type="entry name" value="TM_pro_TauE-like"/>
</dbReference>
<keyword evidence="8" id="KW-1185">Reference proteome</keyword>
<comment type="caution">
    <text evidence="7">The sequence shown here is derived from an EMBL/GenBank/DDBJ whole genome shotgun (WGS) entry which is preliminary data.</text>
</comment>
<feature type="transmembrane region" description="Helical" evidence="6">
    <location>
        <begin position="12"/>
        <end position="37"/>
    </location>
</feature>
<evidence type="ECO:0000256" key="4">
    <source>
        <dbReference type="ARBA" id="ARBA00022989"/>
    </source>
</evidence>
<evidence type="ECO:0000256" key="2">
    <source>
        <dbReference type="ARBA" id="ARBA00009142"/>
    </source>
</evidence>
<comment type="subcellular location">
    <subcellularLocation>
        <location evidence="6">Cell membrane</location>
        <topology evidence="6">Multi-pass membrane protein</topology>
    </subcellularLocation>
    <subcellularLocation>
        <location evidence="1">Membrane</location>
        <topology evidence="1">Multi-pass membrane protein</topology>
    </subcellularLocation>
</comment>
<accession>A0ABV6KPN0</accession>
<name>A0ABV6KPN0_9BACI</name>
<evidence type="ECO:0000313" key="8">
    <source>
        <dbReference type="Proteomes" id="UP001589738"/>
    </source>
</evidence>
<keyword evidence="5 6" id="KW-0472">Membrane</keyword>
<evidence type="ECO:0000256" key="5">
    <source>
        <dbReference type="ARBA" id="ARBA00023136"/>
    </source>
</evidence>
<feature type="transmembrane region" description="Helical" evidence="6">
    <location>
        <begin position="43"/>
        <end position="63"/>
    </location>
</feature>
<feature type="transmembrane region" description="Helical" evidence="6">
    <location>
        <begin position="148"/>
        <end position="171"/>
    </location>
</feature>
<feature type="transmembrane region" description="Helical" evidence="6">
    <location>
        <begin position="75"/>
        <end position="91"/>
    </location>
</feature>
<dbReference type="InterPro" id="IPR051598">
    <property type="entry name" value="TSUP/Inactive_protease-like"/>
</dbReference>
<organism evidence="7 8">
    <name type="scientific">Robertmurraya beringensis</name>
    <dbReference type="NCBI Taxonomy" id="641660"/>
    <lineage>
        <taxon>Bacteria</taxon>
        <taxon>Bacillati</taxon>
        <taxon>Bacillota</taxon>
        <taxon>Bacilli</taxon>
        <taxon>Bacillales</taxon>
        <taxon>Bacillaceae</taxon>
        <taxon>Robertmurraya</taxon>
    </lineage>
</organism>
<dbReference type="EMBL" id="JBHLUU010000025">
    <property type="protein sequence ID" value="MFC0475293.1"/>
    <property type="molecule type" value="Genomic_DNA"/>
</dbReference>
<keyword evidence="4 6" id="KW-1133">Transmembrane helix</keyword>
<protein>
    <recommendedName>
        <fullName evidence="6">Probable membrane transporter protein</fullName>
    </recommendedName>
</protein>
<sequence length="260" mass="27621">MENIVLLSIGMIAAMFGSLVGLGGGFIIVPSLALLYSYPVADIIGTSMAVLVFSSLTSTFVFAKQKRIDYKSGGLFAFAMVPGSILGAWIADFITSKAFFISFGLFMLLMAISLIVKPSKGISLMPTTNRTIVDSTGKEYSYSFNLKVGTFIAILVGFLSSLFGIGGGSVMVPTMVLLLTFPVHIATATSSFFILITAVIGSISHMMFDHILWEKVLFLALGSVVGGHFGAKIAAKVPEKTILGVLSTCLIVVAVRLMFN</sequence>
<dbReference type="PANTHER" id="PTHR43701:SF2">
    <property type="entry name" value="MEMBRANE TRANSPORTER PROTEIN YJNA-RELATED"/>
    <property type="match status" value="1"/>
</dbReference>
<reference evidence="7 8" key="1">
    <citation type="submission" date="2024-09" db="EMBL/GenBank/DDBJ databases">
        <authorList>
            <person name="Sun Q."/>
            <person name="Mori K."/>
        </authorList>
    </citation>
    <scope>NUCLEOTIDE SEQUENCE [LARGE SCALE GENOMIC DNA]</scope>
    <source>
        <strain evidence="7 8">CGMCC 1.9126</strain>
    </source>
</reference>
<gene>
    <name evidence="7" type="ORF">ACFFHF_08515</name>
</gene>
<dbReference type="PANTHER" id="PTHR43701">
    <property type="entry name" value="MEMBRANE TRANSPORTER PROTEIN MJ0441-RELATED"/>
    <property type="match status" value="1"/>
</dbReference>
<dbReference type="Proteomes" id="UP001589738">
    <property type="component" value="Unassembled WGS sequence"/>
</dbReference>
<feature type="transmembrane region" description="Helical" evidence="6">
    <location>
        <begin position="183"/>
        <end position="204"/>
    </location>
</feature>